<evidence type="ECO:0000256" key="2">
    <source>
        <dbReference type="SAM" id="SignalP"/>
    </source>
</evidence>
<organism evidence="4 5">
    <name type="scientific">Kribbella antibiotica</name>
    <dbReference type="NCBI Taxonomy" id="190195"/>
    <lineage>
        <taxon>Bacteria</taxon>
        <taxon>Bacillati</taxon>
        <taxon>Actinomycetota</taxon>
        <taxon>Actinomycetes</taxon>
        <taxon>Propionibacteriales</taxon>
        <taxon>Kribbellaceae</taxon>
        <taxon>Kribbella</taxon>
    </lineage>
</organism>
<dbReference type="Pfam" id="PF01569">
    <property type="entry name" value="PAP2"/>
    <property type="match status" value="1"/>
</dbReference>
<accession>A0A4R4ZIQ0</accession>
<dbReference type="SMART" id="SM00014">
    <property type="entry name" value="acidPPc"/>
    <property type="match status" value="1"/>
</dbReference>
<evidence type="ECO:0000259" key="3">
    <source>
        <dbReference type="SMART" id="SM00014"/>
    </source>
</evidence>
<keyword evidence="5" id="KW-1185">Reference proteome</keyword>
<dbReference type="PANTHER" id="PTHR14969:SF13">
    <property type="entry name" value="AT30094P"/>
    <property type="match status" value="1"/>
</dbReference>
<dbReference type="EMBL" id="SMKX01000049">
    <property type="protein sequence ID" value="TDD58591.1"/>
    <property type="molecule type" value="Genomic_DNA"/>
</dbReference>
<feature type="transmembrane region" description="Helical" evidence="1">
    <location>
        <begin position="89"/>
        <end position="110"/>
    </location>
</feature>
<feature type="transmembrane region" description="Helical" evidence="1">
    <location>
        <begin position="65"/>
        <end position="82"/>
    </location>
</feature>
<name>A0A4R4ZIQ0_9ACTN</name>
<dbReference type="RefSeq" id="WP_132168949.1">
    <property type="nucleotide sequence ID" value="NZ_SMKX01000049.1"/>
</dbReference>
<feature type="signal peptide" evidence="2">
    <location>
        <begin position="1"/>
        <end position="24"/>
    </location>
</feature>
<reference evidence="4 5" key="1">
    <citation type="submission" date="2019-03" db="EMBL/GenBank/DDBJ databases">
        <title>Draft genome sequences of novel Actinobacteria.</title>
        <authorList>
            <person name="Sahin N."/>
            <person name="Ay H."/>
            <person name="Saygin H."/>
        </authorList>
    </citation>
    <scope>NUCLEOTIDE SEQUENCE [LARGE SCALE GENOMIC DNA]</scope>
    <source>
        <strain evidence="4 5">JCM 13523</strain>
    </source>
</reference>
<feature type="transmembrane region" description="Helical" evidence="1">
    <location>
        <begin position="162"/>
        <end position="182"/>
    </location>
</feature>
<dbReference type="Proteomes" id="UP000295124">
    <property type="component" value="Unassembled WGS sequence"/>
</dbReference>
<dbReference type="InterPro" id="IPR000326">
    <property type="entry name" value="PAP2/HPO"/>
</dbReference>
<dbReference type="SUPFAM" id="SSF48317">
    <property type="entry name" value="Acid phosphatase/Vanadium-dependent haloperoxidase"/>
    <property type="match status" value="1"/>
</dbReference>
<dbReference type="CDD" id="cd03392">
    <property type="entry name" value="PAP2_like_2"/>
    <property type="match status" value="1"/>
</dbReference>
<sequence>MSRARVAAGLIAVAIGTTAFVALADAATEGDDLAAFDPHLTATVVDHRIGGLTSVARVVTTLGEIPVLTGLTVIVALFLRAGTRRWQPALVLVVGMLGAAGLTYGLKLLIGRQRPDSSIVLGTVSTGFSFPSGHSLSSLVFFALLAALLWRSNAAITIKIAVVALAVLLSAAVGLSRIYLGYHWATDVLGGWTLALTWLCLLATAVHLIGQRSRRATRISC</sequence>
<keyword evidence="1" id="KW-1133">Transmembrane helix</keyword>
<proteinExistence type="predicted"/>
<dbReference type="Gene3D" id="1.20.144.10">
    <property type="entry name" value="Phosphatidic acid phosphatase type 2/haloperoxidase"/>
    <property type="match status" value="2"/>
</dbReference>
<dbReference type="PANTHER" id="PTHR14969">
    <property type="entry name" value="SPHINGOSINE-1-PHOSPHATE PHOSPHOHYDROLASE"/>
    <property type="match status" value="1"/>
</dbReference>
<gene>
    <name evidence="4" type="ORF">E1263_18430</name>
</gene>
<feature type="chain" id="PRO_5020195622" evidence="2">
    <location>
        <begin position="25"/>
        <end position="221"/>
    </location>
</feature>
<keyword evidence="1" id="KW-0812">Transmembrane</keyword>
<dbReference type="OrthoDB" id="5289372at2"/>
<evidence type="ECO:0000313" key="5">
    <source>
        <dbReference type="Proteomes" id="UP000295124"/>
    </source>
</evidence>
<evidence type="ECO:0000313" key="4">
    <source>
        <dbReference type="EMBL" id="TDD58591.1"/>
    </source>
</evidence>
<keyword evidence="2" id="KW-0732">Signal</keyword>
<keyword evidence="1" id="KW-0472">Membrane</keyword>
<dbReference type="InterPro" id="IPR036938">
    <property type="entry name" value="PAP2/HPO_sf"/>
</dbReference>
<feature type="transmembrane region" description="Helical" evidence="1">
    <location>
        <begin position="130"/>
        <end position="150"/>
    </location>
</feature>
<feature type="transmembrane region" description="Helical" evidence="1">
    <location>
        <begin position="188"/>
        <end position="209"/>
    </location>
</feature>
<evidence type="ECO:0000256" key="1">
    <source>
        <dbReference type="SAM" id="Phobius"/>
    </source>
</evidence>
<dbReference type="AlphaFoldDB" id="A0A4R4ZIQ0"/>
<comment type="caution">
    <text evidence="4">The sequence shown here is derived from an EMBL/GenBank/DDBJ whole genome shotgun (WGS) entry which is preliminary data.</text>
</comment>
<feature type="domain" description="Phosphatidic acid phosphatase type 2/haloperoxidase" evidence="3">
    <location>
        <begin position="89"/>
        <end position="203"/>
    </location>
</feature>
<protein>
    <submittedName>
        <fullName evidence="4">Phosphatase PAP2 family protein</fullName>
    </submittedName>
</protein>